<dbReference type="InterPro" id="IPR016155">
    <property type="entry name" value="Mopterin_synth/thiamin_S_b"/>
</dbReference>
<dbReference type="PANTHER" id="PTHR37483">
    <property type="entry name" value="UPF0125 PROTEIN RATB"/>
    <property type="match status" value="1"/>
</dbReference>
<organism evidence="4 5">
    <name type="scientific">Xanthomonas campestris pv. campestris (strain 8004)</name>
    <dbReference type="NCBI Taxonomy" id="314565"/>
    <lineage>
        <taxon>Bacteria</taxon>
        <taxon>Pseudomonadati</taxon>
        <taxon>Pseudomonadota</taxon>
        <taxon>Gammaproteobacteria</taxon>
        <taxon>Lysobacterales</taxon>
        <taxon>Lysobacteraceae</taxon>
        <taxon>Xanthomonas</taxon>
    </lineage>
</organism>
<evidence type="ECO:0000256" key="2">
    <source>
        <dbReference type="HAMAP-Rule" id="MF_00460"/>
    </source>
</evidence>
<dbReference type="NCBIfam" id="NF002490">
    <property type="entry name" value="PRK01777.1"/>
    <property type="match status" value="1"/>
</dbReference>
<accession>A0A0H2X953</accession>
<dbReference type="InterPro" id="IPR037021">
    <property type="entry name" value="RnfH_sf"/>
</dbReference>
<evidence type="ECO:0000313" key="5">
    <source>
        <dbReference type="Proteomes" id="UP000000420"/>
    </source>
</evidence>
<evidence type="ECO:0000313" key="4">
    <source>
        <dbReference type="EMBL" id="AAY49818.1"/>
    </source>
</evidence>
<dbReference type="RefSeq" id="WP_011036654.1">
    <property type="nucleotide sequence ID" value="NC_007086.1"/>
</dbReference>
<dbReference type="HAMAP" id="MF_00460">
    <property type="entry name" value="UPF0125_RnfH"/>
    <property type="match status" value="1"/>
</dbReference>
<protein>
    <recommendedName>
        <fullName evidence="2">UPF0125 protein XC_2769</fullName>
    </recommendedName>
</protein>
<dbReference type="HOGENOM" id="CLU_150721_0_1_6"/>
<feature type="region of interest" description="Disordered" evidence="3">
    <location>
        <begin position="74"/>
        <end position="98"/>
    </location>
</feature>
<comment type="similarity">
    <text evidence="1 2">Belongs to the UPF0125 (RnfH) family.</text>
</comment>
<evidence type="ECO:0000256" key="1">
    <source>
        <dbReference type="ARBA" id="ARBA00010645"/>
    </source>
</evidence>
<gene>
    <name evidence="4" type="ordered locus">XC_2769</name>
</gene>
<reference evidence="4 5" key="1">
    <citation type="journal article" date="2005" name="Genome Res.">
        <title>Comparative and functional genomic analyses of the pathogenicity of phytopathogen Xanthomonas campestris pv. campestris.</title>
        <authorList>
            <person name="Qian W."/>
            <person name="Jia Y."/>
            <person name="Ren S.X."/>
            <person name="He Y.Q."/>
            <person name="Feng J.X."/>
            <person name="Lu L.F."/>
            <person name="Sun Q."/>
            <person name="Ying G."/>
            <person name="Tang D.J."/>
            <person name="Tang H."/>
            <person name="Wu W."/>
            <person name="Hao P."/>
            <person name="Wang L."/>
            <person name="Jiang B.L."/>
            <person name="Zeng S."/>
            <person name="Gu W.Y."/>
            <person name="Lu G."/>
            <person name="Rong L."/>
            <person name="Tian Y."/>
            <person name="Yao Z."/>
            <person name="Fu G."/>
            <person name="Chen B."/>
            <person name="Fang R."/>
            <person name="Qiang B."/>
            <person name="Chen Z."/>
            <person name="Zhao G.P."/>
            <person name="Tang J.L."/>
            <person name="He C."/>
        </authorList>
    </citation>
    <scope>NUCLEOTIDE SEQUENCE [LARGE SCALE GENOMIC DNA]</scope>
    <source>
        <strain evidence="4 5">8004</strain>
    </source>
</reference>
<dbReference type="EMBL" id="CP000050">
    <property type="protein sequence ID" value="AAY49818.1"/>
    <property type="molecule type" value="Genomic_DNA"/>
</dbReference>
<dbReference type="PANTHER" id="PTHR37483:SF1">
    <property type="entry name" value="UPF0125 PROTEIN RATB"/>
    <property type="match status" value="1"/>
</dbReference>
<proteinExistence type="inferred from homology"/>
<dbReference type="KEGG" id="xcb:XC_2769"/>
<dbReference type="Pfam" id="PF03658">
    <property type="entry name" value="Ub-RnfH"/>
    <property type="match status" value="1"/>
</dbReference>
<dbReference type="AlphaFoldDB" id="A0A0H2X953"/>
<dbReference type="InterPro" id="IPR005346">
    <property type="entry name" value="RnfH"/>
</dbReference>
<dbReference type="SUPFAM" id="SSF54285">
    <property type="entry name" value="MoaD/ThiS"/>
    <property type="match status" value="1"/>
</dbReference>
<dbReference type="Proteomes" id="UP000000420">
    <property type="component" value="Chromosome"/>
</dbReference>
<evidence type="ECO:0000256" key="3">
    <source>
        <dbReference type="SAM" id="MobiDB-lite"/>
    </source>
</evidence>
<name>A0A0H2X953_XANC8</name>
<sequence length="98" mass="10420">MRVEVIVAWPDRYSAVQLELAEGATVAEAVAASGFAGDQALVGQAVHGVIATPAQVLRDGDRVELLRPLLLDPKEARRRRAAPAKQAPGTQKKRNASP</sequence>
<dbReference type="Gene3D" id="3.10.20.280">
    <property type="entry name" value="RnfH-like"/>
    <property type="match status" value="1"/>
</dbReference>